<name>A0A917AMC3_9MICC</name>
<dbReference type="EMBL" id="BMIS01000001">
    <property type="protein sequence ID" value="GGE60546.1"/>
    <property type="molecule type" value="Genomic_DNA"/>
</dbReference>
<evidence type="ECO:0000313" key="4">
    <source>
        <dbReference type="Proteomes" id="UP000633136"/>
    </source>
</evidence>
<dbReference type="AlphaFoldDB" id="A0A917AMC3"/>
<dbReference type="Gene3D" id="1.10.10.2840">
    <property type="entry name" value="PucR C-terminal helix-turn-helix domain"/>
    <property type="match status" value="1"/>
</dbReference>
<evidence type="ECO:0000259" key="2">
    <source>
        <dbReference type="Pfam" id="PF13556"/>
    </source>
</evidence>
<reference evidence="3" key="1">
    <citation type="journal article" date="2014" name="Int. J. Syst. Evol. Microbiol.">
        <title>Complete genome sequence of Corynebacterium casei LMG S-19264T (=DSM 44701T), isolated from a smear-ripened cheese.</title>
        <authorList>
            <consortium name="US DOE Joint Genome Institute (JGI-PGF)"/>
            <person name="Walter F."/>
            <person name="Albersmeier A."/>
            <person name="Kalinowski J."/>
            <person name="Ruckert C."/>
        </authorList>
    </citation>
    <scope>NUCLEOTIDE SEQUENCE</scope>
    <source>
        <strain evidence="3">CGMCC 1.15388</strain>
    </source>
</reference>
<dbReference type="InterPro" id="IPR042070">
    <property type="entry name" value="PucR_C-HTH_sf"/>
</dbReference>
<proteinExistence type="predicted"/>
<gene>
    <name evidence="3" type="ORF">GCM10011401_04300</name>
</gene>
<dbReference type="InterPro" id="IPR009057">
    <property type="entry name" value="Homeodomain-like_sf"/>
</dbReference>
<evidence type="ECO:0008006" key="5">
    <source>
        <dbReference type="Google" id="ProtNLM"/>
    </source>
</evidence>
<reference evidence="3" key="2">
    <citation type="submission" date="2020-09" db="EMBL/GenBank/DDBJ databases">
        <authorList>
            <person name="Sun Q."/>
            <person name="Zhou Y."/>
        </authorList>
    </citation>
    <scope>NUCLEOTIDE SEQUENCE</scope>
    <source>
        <strain evidence="3">CGMCC 1.15388</strain>
    </source>
</reference>
<dbReference type="Proteomes" id="UP000633136">
    <property type="component" value="Unassembled WGS sequence"/>
</dbReference>
<accession>A0A917AMC3</accession>
<protein>
    <recommendedName>
        <fullName evidence="5">PucR family transcriptional regulator</fullName>
    </recommendedName>
</protein>
<feature type="domain" description="Purine catabolism PurC-like" evidence="1">
    <location>
        <begin position="40"/>
        <end position="173"/>
    </location>
</feature>
<dbReference type="Pfam" id="PF13556">
    <property type="entry name" value="HTH_30"/>
    <property type="match status" value="1"/>
</dbReference>
<feature type="domain" description="PucR C-terminal helix-turn-helix" evidence="2">
    <location>
        <begin position="417"/>
        <end position="470"/>
    </location>
</feature>
<organism evidence="3 4">
    <name type="scientific">Nesterenkonia cremea</name>
    <dbReference type="NCBI Taxonomy" id="1882340"/>
    <lineage>
        <taxon>Bacteria</taxon>
        <taxon>Bacillati</taxon>
        <taxon>Actinomycetota</taxon>
        <taxon>Actinomycetes</taxon>
        <taxon>Micrococcales</taxon>
        <taxon>Micrococcaceae</taxon>
        <taxon>Nesterenkonia</taxon>
    </lineage>
</organism>
<comment type="caution">
    <text evidence="3">The sequence shown here is derived from an EMBL/GenBank/DDBJ whole genome shotgun (WGS) entry which is preliminary data.</text>
</comment>
<sequence length="477" mass="51223">MSELRPGFLHSVNMAWVHSASMPLPRTASAESAGAFNLRDALELPSLALGSPELLTPSAGLDAGIRWAHIIGQDHPGTMLQGGELVLSTLPKFTEDRQDLTEILRGYLADLDGVGAAALAVEILPDRPRLIEALRTVAAEREAQPDAERRFPLFLFSQVVRFVDITESIHRELVARQLGMRSDGTTWDPIVSATTNLLDDLAAPGGLPEPEITARATALGMPSDALGTEPSFLPLVIRTEPAGGMGSSSGSQLQSLSVLIRETAAKLRLPALVGHRSEAELSVLIAQGDPARLCREIAREITRRRGQEALPRFTVGTAETAGRERTLLCESPAGLEAAAEVAASAALLTRRFSSAEEVPESVTLQGFWRPADLGLRGLLVHLSAGSTPHDAGSPVGWFLEHQLAPFRGEEGQRMRDVVLALVRTGGNKAELARELSISRPTLYARIERIERAVGAPLAGETLSALHVALLLDELRYR</sequence>
<dbReference type="SUPFAM" id="SSF46689">
    <property type="entry name" value="Homeodomain-like"/>
    <property type="match status" value="1"/>
</dbReference>
<evidence type="ECO:0000313" key="3">
    <source>
        <dbReference type="EMBL" id="GGE60546.1"/>
    </source>
</evidence>
<dbReference type="InterPro" id="IPR025736">
    <property type="entry name" value="PucR_C-HTH_dom"/>
</dbReference>
<dbReference type="Pfam" id="PF07905">
    <property type="entry name" value="PucR"/>
    <property type="match status" value="1"/>
</dbReference>
<keyword evidence="4" id="KW-1185">Reference proteome</keyword>
<dbReference type="InterPro" id="IPR012914">
    <property type="entry name" value="PucR_dom"/>
</dbReference>
<evidence type="ECO:0000259" key="1">
    <source>
        <dbReference type="Pfam" id="PF07905"/>
    </source>
</evidence>